<dbReference type="InterPro" id="IPR001343">
    <property type="entry name" value="Hemolysn_Ca-bd"/>
</dbReference>
<dbReference type="Proteomes" id="UP000682843">
    <property type="component" value="Chromosome"/>
</dbReference>
<evidence type="ECO:0000256" key="1">
    <source>
        <dbReference type="SAM" id="MobiDB-lite"/>
    </source>
</evidence>
<keyword evidence="3" id="KW-1185">Reference proteome</keyword>
<dbReference type="Gene3D" id="2.160.20.160">
    <property type="match status" value="1"/>
</dbReference>
<evidence type="ECO:0008006" key="4">
    <source>
        <dbReference type="Google" id="ProtNLM"/>
    </source>
</evidence>
<accession>A0ABX8AFI9</accession>
<gene>
    <name evidence="2" type="ORF">RPMA_24615</name>
</gene>
<name>A0ABX8AFI9_9BRAD</name>
<protein>
    <recommendedName>
        <fullName evidence="4">Calcium-binding protein</fullName>
    </recommendedName>
</protein>
<reference evidence="2 3" key="1">
    <citation type="submission" date="2019-02" db="EMBL/GenBank/DDBJ databases">
        <title>Emended description of the genus Rhodopseudomonas and description of Rhodopseudomonas albus sp. nov., a non-phototrophic, heavy-metal-tolerant bacterium isolated from garden soil.</title>
        <authorList>
            <person name="Bao Z."/>
            <person name="Cao W.W."/>
            <person name="Sato Y."/>
            <person name="Nishizawa T."/>
            <person name="Zhao J."/>
            <person name="Guo Y."/>
            <person name="Ohta H."/>
        </authorList>
    </citation>
    <scope>NUCLEOTIDE SEQUENCE [LARGE SCALE GENOMIC DNA]</scope>
    <source>
        <strain evidence="2 3">SK50-23</strain>
    </source>
</reference>
<proteinExistence type="predicted"/>
<feature type="compositionally biased region" description="Pro residues" evidence="1">
    <location>
        <begin position="16"/>
        <end position="25"/>
    </location>
</feature>
<evidence type="ECO:0000313" key="2">
    <source>
        <dbReference type="EMBL" id="QUS41681.1"/>
    </source>
</evidence>
<dbReference type="Pfam" id="PF00353">
    <property type="entry name" value="HemolysinCabind"/>
    <property type="match status" value="3"/>
</dbReference>
<dbReference type="InterPro" id="IPR011049">
    <property type="entry name" value="Serralysin-like_metalloprot_C"/>
</dbReference>
<dbReference type="RefSeq" id="WP_211910319.1">
    <property type="nucleotide sequence ID" value="NZ_CP036498.1"/>
</dbReference>
<feature type="region of interest" description="Disordered" evidence="1">
    <location>
        <begin position="1"/>
        <end position="48"/>
    </location>
</feature>
<sequence length="305" mass="31272">MIAPSAGTPFYSPYLVPTPPSPPDMTMPNPAAEKADRGLPAASDPAKQTTASIGMSPVVQAFLLWVQEQGMSSLAGTDGDDVIKGWSSSLVDAGDGNDRIDVWSNSVVAAGAGDDVVRAWSGSVVDGGAGDDQIDVWSESVVDAGSGNDVVKAWSNSRVSGGDGQDRISAWSDSDVDGGSGDDVISVWSNSRVKGGTGDDVISVGTDSIVRFDAGDGRDTVNASVNTRLELGAGISRDGTHVTISGNKAVITFEGSTDEITVNLRASSPMTLSFADGTTMEVAANRDEMTAIKPTMIAGDVVLRG</sequence>
<dbReference type="SUPFAM" id="SSF51120">
    <property type="entry name" value="beta-Roll"/>
    <property type="match status" value="1"/>
</dbReference>
<organism evidence="2 3">
    <name type="scientific">Tardiphaga alba</name>
    <dbReference type="NCBI Taxonomy" id="340268"/>
    <lineage>
        <taxon>Bacteria</taxon>
        <taxon>Pseudomonadati</taxon>
        <taxon>Pseudomonadota</taxon>
        <taxon>Alphaproteobacteria</taxon>
        <taxon>Hyphomicrobiales</taxon>
        <taxon>Nitrobacteraceae</taxon>
        <taxon>Tardiphaga</taxon>
    </lineage>
</organism>
<dbReference type="EMBL" id="CP036498">
    <property type="protein sequence ID" value="QUS41681.1"/>
    <property type="molecule type" value="Genomic_DNA"/>
</dbReference>
<evidence type="ECO:0000313" key="3">
    <source>
        <dbReference type="Proteomes" id="UP000682843"/>
    </source>
</evidence>
<dbReference type="PRINTS" id="PR00313">
    <property type="entry name" value="CABNDNGRPT"/>
</dbReference>